<evidence type="ECO:0000256" key="9">
    <source>
        <dbReference type="ARBA" id="ARBA00023204"/>
    </source>
</evidence>
<evidence type="ECO:0000256" key="5">
    <source>
        <dbReference type="ARBA" id="ARBA00022723"/>
    </source>
</evidence>
<keyword evidence="9" id="KW-0234">DNA repair</keyword>
<dbReference type="PROSITE" id="PS00893">
    <property type="entry name" value="NUDIX_BOX"/>
    <property type="match status" value="1"/>
</dbReference>
<sequence length="144" mass="16550">MSRSSNEIFVVAAVIWRRGRYLAVCRPEGMPWAGWWEFPGGKIEAGESREAALSRELREELGITPEQMVFWREKRHSYPDKDVHLYFYHVFEYQGTLRPLEGQELRWIDPGAPGELAFLPADVELVDTLCRQGAPSQGSIEPSR</sequence>
<dbReference type="GO" id="GO:0008413">
    <property type="term" value="F:8-oxo-7,8-dihydroguanosine triphosphate pyrophosphatase activity"/>
    <property type="evidence" value="ECO:0007669"/>
    <property type="project" value="TreeGrafter"/>
</dbReference>
<dbReference type="Gene3D" id="3.90.79.10">
    <property type="entry name" value="Nucleoside Triphosphate Pyrophosphohydrolase"/>
    <property type="match status" value="1"/>
</dbReference>
<dbReference type="OrthoDB" id="9810648at2"/>
<evidence type="ECO:0000256" key="6">
    <source>
        <dbReference type="ARBA" id="ARBA00022763"/>
    </source>
</evidence>
<dbReference type="EC" id="3.6.1.55" evidence="12"/>
<dbReference type="EMBL" id="FUYC01000003">
    <property type="protein sequence ID" value="SKA76740.1"/>
    <property type="molecule type" value="Genomic_DNA"/>
</dbReference>
<reference evidence="19 20" key="1">
    <citation type="submission" date="2017-02" db="EMBL/GenBank/DDBJ databases">
        <authorList>
            <person name="Peterson S.W."/>
        </authorList>
    </citation>
    <scope>NUCLEOTIDE SEQUENCE [LARGE SCALE GENOMIC DNA]</scope>
    <source>
        <strain evidence="19 20">DSM 16080</strain>
    </source>
</reference>
<keyword evidence="8" id="KW-0460">Magnesium</keyword>
<dbReference type="GO" id="GO:0046872">
    <property type="term" value="F:metal ion binding"/>
    <property type="evidence" value="ECO:0007669"/>
    <property type="project" value="UniProtKB-KW"/>
</dbReference>
<evidence type="ECO:0000256" key="1">
    <source>
        <dbReference type="ARBA" id="ARBA00001946"/>
    </source>
</evidence>
<keyword evidence="20" id="KW-1185">Reference proteome</keyword>
<dbReference type="STRING" id="1121449.SAMN02745704_00867"/>
<dbReference type="Pfam" id="PF00293">
    <property type="entry name" value="NUDIX"/>
    <property type="match status" value="1"/>
</dbReference>
<evidence type="ECO:0000256" key="16">
    <source>
        <dbReference type="ARBA" id="ARBA00042798"/>
    </source>
</evidence>
<dbReference type="PANTHER" id="PTHR47707:SF1">
    <property type="entry name" value="NUDIX HYDROLASE FAMILY PROTEIN"/>
    <property type="match status" value="1"/>
</dbReference>
<evidence type="ECO:0000256" key="7">
    <source>
        <dbReference type="ARBA" id="ARBA00022801"/>
    </source>
</evidence>
<comment type="catalytic activity">
    <reaction evidence="11">
        <text>8-oxo-GTP + H2O = 8-oxo-GMP + diphosphate + H(+)</text>
        <dbReference type="Rhea" id="RHEA:67616"/>
        <dbReference type="ChEBI" id="CHEBI:15377"/>
        <dbReference type="ChEBI" id="CHEBI:15378"/>
        <dbReference type="ChEBI" id="CHEBI:33019"/>
        <dbReference type="ChEBI" id="CHEBI:143553"/>
        <dbReference type="ChEBI" id="CHEBI:145694"/>
    </reaction>
</comment>
<dbReference type="RefSeq" id="WP_078716449.1">
    <property type="nucleotide sequence ID" value="NZ_FUYC01000003.1"/>
</dbReference>
<keyword evidence="7 17" id="KW-0378">Hydrolase</keyword>
<accession>A0A1T4WHH1</accession>
<dbReference type="InterPro" id="IPR020476">
    <property type="entry name" value="Nudix_hydrolase"/>
</dbReference>
<evidence type="ECO:0000256" key="12">
    <source>
        <dbReference type="ARBA" id="ARBA00038905"/>
    </source>
</evidence>
<dbReference type="GO" id="GO:0044715">
    <property type="term" value="F:8-oxo-dGDP phosphatase activity"/>
    <property type="evidence" value="ECO:0007669"/>
    <property type="project" value="TreeGrafter"/>
</dbReference>
<proteinExistence type="inferred from homology"/>
<comment type="cofactor">
    <cofactor evidence="1">
        <name>Mg(2+)</name>
        <dbReference type="ChEBI" id="CHEBI:18420"/>
    </cofactor>
</comment>
<dbReference type="GO" id="GO:0035539">
    <property type="term" value="F:8-oxo-7,8-dihydrodeoxyguanosine triphosphate pyrophosphatase activity"/>
    <property type="evidence" value="ECO:0007669"/>
    <property type="project" value="UniProtKB-EC"/>
</dbReference>
<evidence type="ECO:0000256" key="13">
    <source>
        <dbReference type="ARBA" id="ARBA00040794"/>
    </source>
</evidence>
<keyword evidence="3" id="KW-0515">Mutator protein</keyword>
<comment type="similarity">
    <text evidence="2 17">Belongs to the Nudix hydrolase family.</text>
</comment>
<evidence type="ECO:0000256" key="15">
    <source>
        <dbReference type="ARBA" id="ARBA00041979"/>
    </source>
</evidence>
<feature type="domain" description="Nudix hydrolase" evidence="18">
    <location>
        <begin position="1"/>
        <end position="131"/>
    </location>
</feature>
<organism evidence="19 20">
    <name type="scientific">Paucidesulfovibrio gracilis DSM 16080</name>
    <dbReference type="NCBI Taxonomy" id="1121449"/>
    <lineage>
        <taxon>Bacteria</taxon>
        <taxon>Pseudomonadati</taxon>
        <taxon>Thermodesulfobacteriota</taxon>
        <taxon>Desulfovibrionia</taxon>
        <taxon>Desulfovibrionales</taxon>
        <taxon>Desulfovibrionaceae</taxon>
        <taxon>Paucidesulfovibrio</taxon>
    </lineage>
</organism>
<dbReference type="InterPro" id="IPR015797">
    <property type="entry name" value="NUDIX_hydrolase-like_dom_sf"/>
</dbReference>
<dbReference type="PANTHER" id="PTHR47707">
    <property type="entry name" value="8-OXO-DGTP DIPHOSPHATASE"/>
    <property type="match status" value="1"/>
</dbReference>
<keyword evidence="5" id="KW-0479">Metal-binding</keyword>
<dbReference type="InterPro" id="IPR000086">
    <property type="entry name" value="NUDIX_hydrolase_dom"/>
</dbReference>
<evidence type="ECO:0000256" key="8">
    <source>
        <dbReference type="ARBA" id="ARBA00022842"/>
    </source>
</evidence>
<dbReference type="InterPro" id="IPR047127">
    <property type="entry name" value="MutT-like"/>
</dbReference>
<evidence type="ECO:0000256" key="10">
    <source>
        <dbReference type="ARBA" id="ARBA00035861"/>
    </source>
</evidence>
<dbReference type="AlphaFoldDB" id="A0A1T4WHH1"/>
<evidence type="ECO:0000259" key="18">
    <source>
        <dbReference type="PROSITE" id="PS51462"/>
    </source>
</evidence>
<dbReference type="PROSITE" id="PS51462">
    <property type="entry name" value="NUDIX"/>
    <property type="match status" value="1"/>
</dbReference>
<dbReference type="GO" id="GO:0006260">
    <property type="term" value="P:DNA replication"/>
    <property type="evidence" value="ECO:0007669"/>
    <property type="project" value="UniProtKB-KW"/>
</dbReference>
<name>A0A1T4WHH1_9BACT</name>
<dbReference type="GO" id="GO:0044716">
    <property type="term" value="F:8-oxo-GDP phosphatase activity"/>
    <property type="evidence" value="ECO:0007669"/>
    <property type="project" value="TreeGrafter"/>
</dbReference>
<keyword evidence="4" id="KW-0235">DNA replication</keyword>
<evidence type="ECO:0000256" key="3">
    <source>
        <dbReference type="ARBA" id="ARBA00022457"/>
    </source>
</evidence>
<protein>
    <recommendedName>
        <fullName evidence="13">8-oxo-dGTP diphosphatase</fullName>
        <ecNumber evidence="12">3.6.1.55</ecNumber>
    </recommendedName>
    <alternativeName>
        <fullName evidence="16">7,8-dihydro-8-oxoguanine-triphosphatase</fullName>
    </alternativeName>
    <alternativeName>
        <fullName evidence="15">Mutator protein MutT</fullName>
    </alternativeName>
    <alternativeName>
        <fullName evidence="14">dGTP pyrophosphohydrolase</fullName>
    </alternativeName>
</protein>
<evidence type="ECO:0000256" key="17">
    <source>
        <dbReference type="RuleBase" id="RU003476"/>
    </source>
</evidence>
<evidence type="ECO:0000256" key="11">
    <source>
        <dbReference type="ARBA" id="ARBA00036904"/>
    </source>
</evidence>
<dbReference type="CDD" id="cd03425">
    <property type="entry name" value="NUDIX_MutT_NudA_like"/>
    <property type="match status" value="1"/>
</dbReference>
<comment type="catalytic activity">
    <reaction evidence="10">
        <text>8-oxo-dGTP + H2O = 8-oxo-dGMP + diphosphate + H(+)</text>
        <dbReference type="Rhea" id="RHEA:31575"/>
        <dbReference type="ChEBI" id="CHEBI:15377"/>
        <dbReference type="ChEBI" id="CHEBI:15378"/>
        <dbReference type="ChEBI" id="CHEBI:33019"/>
        <dbReference type="ChEBI" id="CHEBI:63224"/>
        <dbReference type="ChEBI" id="CHEBI:77896"/>
        <dbReference type="EC" id="3.6.1.55"/>
    </reaction>
</comment>
<dbReference type="Proteomes" id="UP000190027">
    <property type="component" value="Unassembled WGS sequence"/>
</dbReference>
<evidence type="ECO:0000256" key="4">
    <source>
        <dbReference type="ARBA" id="ARBA00022705"/>
    </source>
</evidence>
<dbReference type="InterPro" id="IPR020084">
    <property type="entry name" value="NUDIX_hydrolase_CS"/>
</dbReference>
<evidence type="ECO:0000256" key="2">
    <source>
        <dbReference type="ARBA" id="ARBA00005582"/>
    </source>
</evidence>
<keyword evidence="6" id="KW-0227">DNA damage</keyword>
<gene>
    <name evidence="19" type="ORF">SAMN02745704_00867</name>
</gene>
<evidence type="ECO:0000256" key="14">
    <source>
        <dbReference type="ARBA" id="ARBA00041592"/>
    </source>
</evidence>
<evidence type="ECO:0000313" key="19">
    <source>
        <dbReference type="EMBL" id="SKA76740.1"/>
    </source>
</evidence>
<evidence type="ECO:0000313" key="20">
    <source>
        <dbReference type="Proteomes" id="UP000190027"/>
    </source>
</evidence>
<dbReference type="GO" id="GO:0006281">
    <property type="term" value="P:DNA repair"/>
    <property type="evidence" value="ECO:0007669"/>
    <property type="project" value="UniProtKB-KW"/>
</dbReference>
<dbReference type="SUPFAM" id="SSF55811">
    <property type="entry name" value="Nudix"/>
    <property type="match status" value="1"/>
</dbReference>
<dbReference type="PRINTS" id="PR00502">
    <property type="entry name" value="NUDIXFAMILY"/>
</dbReference>